<feature type="compositionally biased region" description="Low complexity" evidence="4">
    <location>
        <begin position="229"/>
        <end position="243"/>
    </location>
</feature>
<dbReference type="InterPro" id="IPR000197">
    <property type="entry name" value="Znf_TAZ"/>
</dbReference>
<keyword evidence="1" id="KW-0479">Metal-binding</keyword>
<dbReference type="Gene3D" id="1.20.1020.10">
    <property type="entry name" value="TAZ domain"/>
    <property type="match status" value="1"/>
</dbReference>
<dbReference type="InterPro" id="IPR035898">
    <property type="entry name" value="TAZ_dom_sf"/>
</dbReference>
<reference evidence="7" key="1">
    <citation type="journal article" date="2023" name="Commun. Biol.">
        <title>Genome analysis of Parmales, the sister group of diatoms, reveals the evolutionary specialization of diatoms from phago-mixotrophs to photoautotrophs.</title>
        <authorList>
            <person name="Ban H."/>
            <person name="Sato S."/>
            <person name="Yoshikawa S."/>
            <person name="Yamada K."/>
            <person name="Nakamura Y."/>
            <person name="Ichinomiya M."/>
            <person name="Sato N."/>
            <person name="Blanc-Mathieu R."/>
            <person name="Endo H."/>
            <person name="Kuwata A."/>
            <person name="Ogata H."/>
        </authorList>
    </citation>
    <scope>NUCLEOTIDE SEQUENCE [LARGE SCALE GENOMIC DNA]</scope>
    <source>
        <strain evidence="7">NIES 3700</strain>
    </source>
</reference>
<keyword evidence="2" id="KW-0863">Zinc-finger</keyword>
<accession>A0A9W7L1G6</accession>
<feature type="region of interest" description="Disordered" evidence="4">
    <location>
        <begin position="223"/>
        <end position="303"/>
    </location>
</feature>
<evidence type="ECO:0000256" key="4">
    <source>
        <dbReference type="SAM" id="MobiDB-lite"/>
    </source>
</evidence>
<dbReference type="Pfam" id="PF02135">
    <property type="entry name" value="zf-TAZ"/>
    <property type="match status" value="1"/>
</dbReference>
<protein>
    <recommendedName>
        <fullName evidence="5">TAZ-type domain-containing protein</fullName>
    </recommendedName>
</protein>
<keyword evidence="7" id="KW-1185">Reference proteome</keyword>
<evidence type="ECO:0000313" key="7">
    <source>
        <dbReference type="Proteomes" id="UP001165122"/>
    </source>
</evidence>
<sequence length="349" mass="38564">MRSGGKPELLSSPQSPSLQSVVSKAKLAARSLFNILHAQTCSNNKTCAVRGCHEMKLVLLHVKQCSAGPNFPCPHPGCNQARKLLSHYKRCRELRLRQTPDRPHQCLVCSLLAREVKTYERERHNKPRPTTTSSNQNNSRPPTYGAVNVTVNVKDKNGRDVHNNSPIQSQYPSFTPRDMPPPPPRVPRAPQNNRTPPNLLYGSPPNIPISMHRNIQTVAALTNPHTDSTSKGLGKSLDSSSGGAWMSGDTGRGSKRDRSVSAGSLDDCKSPAHGRKRNEEPIEAENLPQHNTSKTVNNNNNSNMPMQPQVLVRRRSSSCGVITGIGGFETIREEDDEEEDELGNFQFEY</sequence>
<feature type="compositionally biased region" description="Polar residues" evidence="4">
    <location>
        <begin position="128"/>
        <end position="141"/>
    </location>
</feature>
<evidence type="ECO:0000259" key="5">
    <source>
        <dbReference type="PROSITE" id="PS50134"/>
    </source>
</evidence>
<feature type="region of interest" description="Disordered" evidence="4">
    <location>
        <begin position="119"/>
        <end position="199"/>
    </location>
</feature>
<gene>
    <name evidence="6" type="ORF">TrLO_g2175</name>
</gene>
<feature type="compositionally biased region" description="Pro residues" evidence="4">
    <location>
        <begin position="178"/>
        <end position="187"/>
    </location>
</feature>
<feature type="compositionally biased region" description="Low complexity" evidence="4">
    <location>
        <begin position="291"/>
        <end position="303"/>
    </location>
</feature>
<evidence type="ECO:0000313" key="6">
    <source>
        <dbReference type="EMBL" id="GMI18696.1"/>
    </source>
</evidence>
<evidence type="ECO:0000256" key="3">
    <source>
        <dbReference type="ARBA" id="ARBA00022833"/>
    </source>
</evidence>
<feature type="domain" description="TAZ-type" evidence="5">
    <location>
        <begin position="21"/>
        <end position="109"/>
    </location>
</feature>
<dbReference type="EMBL" id="BRXW01000343">
    <property type="protein sequence ID" value="GMI18696.1"/>
    <property type="molecule type" value="Genomic_DNA"/>
</dbReference>
<evidence type="ECO:0000256" key="1">
    <source>
        <dbReference type="ARBA" id="ARBA00022723"/>
    </source>
</evidence>
<dbReference type="PROSITE" id="PS50134">
    <property type="entry name" value="ZF_TAZ"/>
    <property type="match status" value="1"/>
</dbReference>
<evidence type="ECO:0000256" key="2">
    <source>
        <dbReference type="ARBA" id="ARBA00022771"/>
    </source>
</evidence>
<keyword evidence="3" id="KW-0862">Zinc</keyword>
<dbReference type="SUPFAM" id="SSF57933">
    <property type="entry name" value="TAZ domain"/>
    <property type="match status" value="1"/>
</dbReference>
<feature type="compositionally biased region" description="Basic and acidic residues" evidence="4">
    <location>
        <begin position="153"/>
        <end position="162"/>
    </location>
</feature>
<dbReference type="SMART" id="SM00551">
    <property type="entry name" value="ZnF_TAZ"/>
    <property type="match status" value="1"/>
</dbReference>
<dbReference type="AlphaFoldDB" id="A0A9W7L1G6"/>
<dbReference type="GO" id="GO:0008270">
    <property type="term" value="F:zinc ion binding"/>
    <property type="evidence" value="ECO:0007669"/>
    <property type="project" value="UniProtKB-KW"/>
</dbReference>
<proteinExistence type="predicted"/>
<organism evidence="6 7">
    <name type="scientific">Triparma laevis f. longispina</name>
    <dbReference type="NCBI Taxonomy" id="1714387"/>
    <lineage>
        <taxon>Eukaryota</taxon>
        <taxon>Sar</taxon>
        <taxon>Stramenopiles</taxon>
        <taxon>Ochrophyta</taxon>
        <taxon>Bolidophyceae</taxon>
        <taxon>Parmales</taxon>
        <taxon>Triparmaceae</taxon>
        <taxon>Triparma</taxon>
    </lineage>
</organism>
<name>A0A9W7L1G6_9STRA</name>
<dbReference type="Proteomes" id="UP001165122">
    <property type="component" value="Unassembled WGS sequence"/>
</dbReference>
<dbReference type="OrthoDB" id="206607at2759"/>
<comment type="caution">
    <text evidence="6">The sequence shown here is derived from an EMBL/GenBank/DDBJ whole genome shotgun (WGS) entry which is preliminary data.</text>
</comment>